<dbReference type="GO" id="GO:0007020">
    <property type="term" value="P:microtubule nucleation"/>
    <property type="evidence" value="ECO:0007669"/>
    <property type="project" value="InterPro"/>
</dbReference>
<evidence type="ECO:0000256" key="2">
    <source>
        <dbReference type="ARBA" id="ARBA00009636"/>
    </source>
</evidence>
<evidence type="ECO:0000256" key="8">
    <source>
        <dbReference type="RuleBase" id="RU000352"/>
    </source>
</evidence>
<comment type="subcellular location">
    <subcellularLocation>
        <location evidence="1">Cytoplasm</location>
        <location evidence="1">Cytoskeleton</location>
        <location evidence="1">Microtubule organizing center</location>
    </subcellularLocation>
</comment>
<dbReference type="InterPro" id="IPR000217">
    <property type="entry name" value="Tubulin"/>
</dbReference>
<dbReference type="InterPro" id="IPR036525">
    <property type="entry name" value="Tubulin/FtsZ_GTPase_sf"/>
</dbReference>
<dbReference type="InterPro" id="IPR017975">
    <property type="entry name" value="Tubulin_CS"/>
</dbReference>
<dbReference type="InterPro" id="IPR003008">
    <property type="entry name" value="Tubulin_FtsZ_GTPase"/>
</dbReference>
<dbReference type="GO" id="GO:0031122">
    <property type="term" value="P:cytoplasmic microtubule organization"/>
    <property type="evidence" value="ECO:0007669"/>
    <property type="project" value="InterPro"/>
</dbReference>
<dbReference type="SUPFAM" id="SSF52490">
    <property type="entry name" value="Tubulin nucleotide-binding domain-like"/>
    <property type="match status" value="1"/>
</dbReference>
<dbReference type="Proteomes" id="UP000783686">
    <property type="component" value="Unassembled WGS sequence"/>
</dbReference>
<comment type="caution">
    <text evidence="10">The sequence shown here is derived from an EMBL/GenBank/DDBJ whole genome shotgun (WGS) entry which is preliminary data.</text>
</comment>
<evidence type="ECO:0000313" key="10">
    <source>
        <dbReference type="EMBL" id="CAD5230819.1"/>
    </source>
</evidence>
<dbReference type="EMBL" id="CAJFDH010000006">
    <property type="protein sequence ID" value="CAD5230819.1"/>
    <property type="molecule type" value="Genomic_DNA"/>
</dbReference>
<keyword evidence="11" id="KW-1185">Reference proteome</keyword>
<feature type="domain" description="Tubulin/FtsZ GTPase" evidence="9">
    <location>
        <begin position="46"/>
        <end position="243"/>
    </location>
</feature>
<keyword evidence="3" id="KW-0963">Cytoplasm</keyword>
<dbReference type="InterPro" id="IPR037103">
    <property type="entry name" value="Tubulin/FtsZ-like_C"/>
</dbReference>
<organism evidence="10 11">
    <name type="scientific">Bursaphelenchus okinawaensis</name>
    <dbReference type="NCBI Taxonomy" id="465554"/>
    <lineage>
        <taxon>Eukaryota</taxon>
        <taxon>Metazoa</taxon>
        <taxon>Ecdysozoa</taxon>
        <taxon>Nematoda</taxon>
        <taxon>Chromadorea</taxon>
        <taxon>Rhabditida</taxon>
        <taxon>Tylenchina</taxon>
        <taxon>Tylenchomorpha</taxon>
        <taxon>Aphelenchoidea</taxon>
        <taxon>Aphelenchoididae</taxon>
        <taxon>Bursaphelenchus</taxon>
    </lineage>
</organism>
<protein>
    <recommendedName>
        <fullName evidence="8">Tubulin gamma chain</fullName>
    </recommendedName>
</protein>
<dbReference type="Pfam" id="PF03953">
    <property type="entry name" value="Tubulin_C"/>
    <property type="match status" value="1"/>
</dbReference>
<dbReference type="InterPro" id="IPR008280">
    <property type="entry name" value="Tub_FtsZ_C"/>
</dbReference>
<evidence type="ECO:0000313" key="11">
    <source>
        <dbReference type="Proteomes" id="UP000614601"/>
    </source>
</evidence>
<keyword evidence="7" id="KW-0206">Cytoskeleton</keyword>
<dbReference type="PRINTS" id="PR01161">
    <property type="entry name" value="TUBULIN"/>
</dbReference>
<evidence type="ECO:0000256" key="3">
    <source>
        <dbReference type="ARBA" id="ARBA00022490"/>
    </source>
</evidence>
<name>A0A811LR62_9BILA</name>
<reference evidence="10" key="1">
    <citation type="submission" date="2020-09" db="EMBL/GenBank/DDBJ databases">
        <authorList>
            <person name="Kikuchi T."/>
        </authorList>
    </citation>
    <scope>NUCLEOTIDE SEQUENCE</scope>
    <source>
        <strain evidence="10">SH1</strain>
    </source>
</reference>
<dbReference type="Gene3D" id="1.10.287.600">
    <property type="entry name" value="Helix hairpin bin"/>
    <property type="match status" value="1"/>
</dbReference>
<dbReference type="PROSITE" id="PS00227">
    <property type="entry name" value="TUBULIN"/>
    <property type="match status" value="1"/>
</dbReference>
<dbReference type="Proteomes" id="UP000614601">
    <property type="component" value="Unassembled WGS sequence"/>
</dbReference>
<keyword evidence="4 8" id="KW-0493">Microtubule</keyword>
<proteinExistence type="inferred from homology"/>
<dbReference type="GO" id="GO:0000930">
    <property type="term" value="C:gamma-tubulin complex"/>
    <property type="evidence" value="ECO:0007669"/>
    <property type="project" value="InterPro"/>
</dbReference>
<dbReference type="CDD" id="cd02188">
    <property type="entry name" value="gamma_tubulin"/>
    <property type="match status" value="1"/>
</dbReference>
<dbReference type="Pfam" id="PF00091">
    <property type="entry name" value="Tubulin"/>
    <property type="match status" value="1"/>
</dbReference>
<evidence type="ECO:0000256" key="7">
    <source>
        <dbReference type="ARBA" id="ARBA00023212"/>
    </source>
</evidence>
<dbReference type="AlphaFoldDB" id="A0A811LR62"/>
<dbReference type="SMART" id="SM00864">
    <property type="entry name" value="Tubulin"/>
    <property type="match status" value="1"/>
</dbReference>
<dbReference type="EMBL" id="CAJFCW020000006">
    <property type="protein sequence ID" value="CAG9128012.1"/>
    <property type="molecule type" value="Genomic_DNA"/>
</dbReference>
<keyword evidence="6 8" id="KW-0342">GTP-binding</keyword>
<dbReference type="InterPro" id="IPR002454">
    <property type="entry name" value="Gamma_tubulin"/>
</dbReference>
<sequence length="461" mass="51308">MPHVISLQVGQCGNQLGKAFAEELCKQHGIGPDGATDQNDSRLDRKDVFFYESDSGRYIYRGIMADLEPRVLSMVQSSEYGRVYNPENVYSASDGGGAGNSWAGGYTKGSEAMESLMDIVQREAEASDKLECFMLTHSVSGGTGSGMGSRLLESLRDAYPKKMVQTYSVFPVKGESNVVVEPYNAILTTARLTEYADMVTVVDNKALDKMGVGVGKMDATFENMNTMVAQMMSMATAPLRYSATSCATFMEQIVDLCPFQPMHFIGTAHFPFNIPGRPIIAPKTTATDTLRRLLQPKSLMISATNSTRDPRYIIAGVVVFEGQKEDIDVIRIGKDAREKYRDLFPPTHPLGIRYLRVPPSPYTTRTNRVSGLLLANHTKFVNILDEITNGYDKLYAKNAFIGQYEKEYGTDFINDMGDSREKIETLKELYREVENDTFMRSSSIKQEFASMENSAENLNMV</sequence>
<evidence type="ECO:0000256" key="5">
    <source>
        <dbReference type="ARBA" id="ARBA00022741"/>
    </source>
</evidence>
<dbReference type="InterPro" id="IPR023123">
    <property type="entry name" value="Tubulin_C"/>
</dbReference>
<dbReference type="SUPFAM" id="SSF55307">
    <property type="entry name" value="Tubulin C-terminal domain-like"/>
    <property type="match status" value="1"/>
</dbReference>
<comment type="similarity">
    <text evidence="2 8">Belongs to the tubulin family.</text>
</comment>
<accession>A0A811LR62</accession>
<dbReference type="OrthoDB" id="10249382at2759"/>
<comment type="function">
    <text evidence="8">Tubulin is the major constituent of microtubules, protein filaments consisting of alpha- and beta-tubulin heterodimers. Gamma-tubulin is a key component of the gamma-tubulin ring complex (gTuRC) which mediates microtubule nucleation. The gTuRC regulates the minus-end nucleation of alpha-beta tubulin heterodimers that grow into microtubule protafilaments, a critical step in centrosome duplication and spindle formation.</text>
</comment>
<evidence type="ECO:0000256" key="1">
    <source>
        <dbReference type="ARBA" id="ARBA00004267"/>
    </source>
</evidence>
<keyword evidence="5 8" id="KW-0547">Nucleotide-binding</keyword>
<evidence type="ECO:0000259" key="9">
    <source>
        <dbReference type="SMART" id="SM00864"/>
    </source>
</evidence>
<dbReference type="PANTHER" id="PTHR11588">
    <property type="entry name" value="TUBULIN"/>
    <property type="match status" value="1"/>
</dbReference>
<dbReference type="Gene3D" id="3.40.50.1440">
    <property type="entry name" value="Tubulin/FtsZ, GTPase domain"/>
    <property type="match status" value="1"/>
</dbReference>
<dbReference type="InterPro" id="IPR018316">
    <property type="entry name" value="Tubulin/FtsZ_2-layer-sand-dom"/>
</dbReference>
<evidence type="ECO:0000256" key="6">
    <source>
        <dbReference type="ARBA" id="ARBA00023134"/>
    </source>
</evidence>
<dbReference type="PRINTS" id="PR01164">
    <property type="entry name" value="GAMMATUBULIN"/>
</dbReference>
<evidence type="ECO:0000256" key="4">
    <source>
        <dbReference type="ARBA" id="ARBA00022701"/>
    </source>
</evidence>
<dbReference type="GO" id="GO:0005525">
    <property type="term" value="F:GTP binding"/>
    <property type="evidence" value="ECO:0007669"/>
    <property type="project" value="UniProtKB-UniRule"/>
</dbReference>
<gene>
    <name evidence="10" type="ORF">BOKJ2_LOCUS14332</name>
</gene>
<dbReference type="Gene3D" id="3.30.1330.20">
    <property type="entry name" value="Tubulin/FtsZ, C-terminal domain"/>
    <property type="match status" value="1"/>
</dbReference>
<dbReference type="GO" id="GO:0005874">
    <property type="term" value="C:microtubule"/>
    <property type="evidence" value="ECO:0007669"/>
    <property type="project" value="UniProtKB-KW"/>
</dbReference>